<dbReference type="EMBL" id="JACLAW010000014">
    <property type="protein sequence ID" value="MBC2667016.1"/>
    <property type="molecule type" value="Genomic_DNA"/>
</dbReference>
<dbReference type="Pfam" id="PF19078">
    <property type="entry name" value="Big_12"/>
    <property type="match status" value="1"/>
</dbReference>
<evidence type="ECO:0000313" key="6">
    <source>
        <dbReference type="Proteomes" id="UP000566813"/>
    </source>
</evidence>
<dbReference type="Pfam" id="PF17936">
    <property type="entry name" value="Big_6"/>
    <property type="match status" value="1"/>
</dbReference>
<name>A0A7X1KMU7_9SPHN</name>
<dbReference type="Proteomes" id="UP000566813">
    <property type="component" value="Unassembled WGS sequence"/>
</dbReference>
<dbReference type="Pfam" id="PF00353">
    <property type="entry name" value="HemolysinCabind"/>
    <property type="match status" value="1"/>
</dbReference>
<evidence type="ECO:0000259" key="2">
    <source>
        <dbReference type="Pfam" id="PF17936"/>
    </source>
</evidence>
<dbReference type="NCBIfam" id="NF033510">
    <property type="entry name" value="Ca_tandemer"/>
    <property type="match status" value="6"/>
</dbReference>
<gene>
    <name evidence="5" type="ORF">H7F51_15975</name>
</gene>
<reference evidence="5 6" key="1">
    <citation type="submission" date="2020-08" db="EMBL/GenBank/DDBJ databases">
        <title>The genome sequence of type strain Novosphingobium flavum NBRC 111647.</title>
        <authorList>
            <person name="Liu Y."/>
        </authorList>
    </citation>
    <scope>NUCLEOTIDE SEQUENCE [LARGE SCALE GENOMIC DNA]</scope>
    <source>
        <strain evidence="5 6">NBRC 111647</strain>
    </source>
</reference>
<proteinExistence type="predicted"/>
<feature type="domain" description="Bacterial Ig" evidence="2">
    <location>
        <begin position="401"/>
        <end position="466"/>
    </location>
</feature>
<dbReference type="Pfam" id="PF19077">
    <property type="entry name" value="Big_13"/>
    <property type="match status" value="4"/>
</dbReference>
<feature type="compositionally biased region" description="Low complexity" evidence="1">
    <location>
        <begin position="14"/>
        <end position="27"/>
    </location>
</feature>
<dbReference type="InterPro" id="IPR044048">
    <property type="entry name" value="Big_12"/>
</dbReference>
<feature type="domain" description="Bacterial Ig-like" evidence="3">
    <location>
        <begin position="178"/>
        <end position="271"/>
    </location>
</feature>
<accession>A0A7X1KMU7</accession>
<evidence type="ECO:0000256" key="1">
    <source>
        <dbReference type="SAM" id="MobiDB-lite"/>
    </source>
</evidence>
<dbReference type="GO" id="GO:0005509">
    <property type="term" value="F:calcium ion binding"/>
    <property type="evidence" value="ECO:0007669"/>
    <property type="project" value="InterPro"/>
</dbReference>
<protein>
    <recommendedName>
        <fullName evidence="7">Ig-like domain (Group 3)</fullName>
    </recommendedName>
</protein>
<dbReference type="InterPro" id="IPR013783">
    <property type="entry name" value="Ig-like_fold"/>
</dbReference>
<sequence>AGLAPDGAGGGASGSAPAGGASGDAAAAGGGAGHGGNGMLLGLLGALGAGGLAVGLSGGKGGSGTPADTTAPSAPTGLALAAADDTGSSNSDRITNQTSALTISGSAEANSTVTILDGTTTVGTATTSSSGTFTVDVALAAGTHSLTATAKDAAGNTSTASAALSITVDTSAPAAPTGLALAAADDTGSSASDGITSQTTALTISGTAEANSSVTLKDGSTVLGTATANGSGAFSLDVALAAGTHSLTATTTDAAGNVGAASSALSITVDTSGPAAPTGLALAAADDTGASSSDRITNLTSGLTITGSAEANAAVVIKEGSTVLGTGTANGSGAFSIDVALAAGSHSLTATATDAAGNVGTASSALAITVDTSAPPAPTGLALAAADDSGASSSDRITNHTSGLTITGTAEANAAVVIKEGSTVLGSGTANGSGAFSIDVALAAGSHSLTATATDVAGNPGSASSALAITVDTTAPTVTVGIDKSAMVGGETATVTFTFSEVPTGFTAADIAVTSGGVTGGTITNLAQSAGDAKVWTATLTPTASTTGPVAVTVASGTFADPAGNASTAAGSASVTYDPGTGGQAIDGYIAGALVFRDGSNGYAADGVWNHEAFTDGNGNGLFDSGEIYVDANHDGKFNAEYNVVTDAQGNFSGLFGNGGIVMTGLPGAIDISTGLAFTGTYTAPNGSTVVTPLTTLVAALVGSGATAADAAAQVKAALGIPAGVDLATFDPFTAAADPATASLAVDVQKASVQVANVLAVVASASAAAGATDGGEGAAAAAIQAIAQQVSGGGVVNLADTATVIAVVQAVADTVGGSVGSALDAQQTALGGSLANVNDAVQQASGASAADALTSLVAAQIVAQSNLAADAASGSLDPANYSGSNLTDQIDGASSQVQQVIPPTTTVPGALAAPDRPAVDPAVGSRVSGAEAGAGVGVTVSYSAVTGLAAGDVLRLYIGDSLAQSYTLTSADLSAGSHAFTLTAAALGDDGGKSLTASFLAVGGTEGARSYPLLLTLDTSSPAPTVDPLSGGLINAAEAAAGVPGSLGAIEVGSGVTITVAGQNAANPAQPLTQSFSTSGKDYGLDPALLAQFADGTLTVSAQQTDVTGNVSATGSTTVVLDRVSQTPTGLDLAAADDTGANNSDNLTKQTSGLTITGTAEAGASVRIMEGATILATTTADGSGQFSADIALSAGAHSIYAASTDVNGNPAASSAPLAITVDTAPPTPPTIQLPEGPIVTSVEAGDGAVITGTVEAGSAVSVILVNGANTITRSAVVTGTSYALTVTSADLATLGEGYVQYKAVAIDAAGNVGAMSLTGQFLYTSQTVVTADEAINDLAALNTFGDGAHVGVTPLAGGGFAVFWTVDLNLDTDTDSIAVQRFAADGAPLGNAVILSGLSPVLAELGDRVGSTDFTALDNGGSALAWNVERVSSSQGFAATTGAGSNGISQTLIVGVPQTIVLGVSTPTAGITYQLRGTGMGGTLTNVAVTPVNGVITITQAILDQFLYDDRLSLVVTGTPGASYSYTAYFDYDRSYDLGSTLNTLTLSGTPVTSGSTTLVSFGSPLGRNESFHLLTAAQPTSVQISITPQWGTGALNVTGLIGTNGITNAIQVANGGIVITFAANAGNVYAVPQAVLSQLADHDAVVNLSVFGLATGTAISVDVAQRGYTEIPEGVFVQTFDANGAATTPATTPIAGAANYSPTENDGSHVIINQTPGGFVVGWSVDANKDGSGETIAFQHFTSAGAETGAPTVLTGISAALLANGSNVASVDVQQLAGGNYALAWATQLEEVGQVRSFTSGGPTFAGTFAMIGRPLEIELVFGGNPAAVYQLRGTGTDNTLKTVTVAMVDGVITVDNAVLANFKTGAALSLLVSGVPQNVVSTFAFHTLLTNHVDLTATKTASVTLSATTTLSVGGPGRTEAIHIDNLPGTPATATMTVRLAKGSGSVNMGLVPVSETTNVSTNADGSIVIKLAVSPTGDYAMPSWLLSQLGDQVATTILTLAGMNSGLSTQPVVTFTYRDLVANPEGVFVQTFDANGAALDPGSGPINTATTAFPQSEDATTAVTALAGGGFVVRWVVDGDGNGEGDGLAVQRFDASGAKVGGVVVLQGLDDLLAPLGDNLASYDLQALNGGGYAVSWTADLPVNGHTLAATAGPAGIVSFALNGVPSEMMLFSAVVPGATYALTGLDENGQQVSLAVTLEADGHLAFTAAGLAAFANVDRLNLVVSGLPASTPFSVGVTEAERAHVDLATPLHSEALVSAIVPGSVGQSGAGSVVGTLNGIGGRIESFHIDQVTYGANGSHQFRLVISTEHDPFTYDLSQVPGATANIGGTITLIVTPDANNNIAVPAPLLAQLGDSDANIFLVGLNLAAGTAFSGTAMVHDMVDNPVGVYTQTFDAAGNPLSLDLHLSGTAAGDLLIGGPGNDTLTGGGGRDVLVGGPGADTFVLDAPAGQTLALADLVSDFTVGTDHLQLSGGLTFGGVHMVQGDPAGNGAAATEALVIANASGDILARLANTDAAAITAASFL</sequence>
<dbReference type="InterPro" id="IPR018511">
    <property type="entry name" value="Hemolysin-typ_Ca-bd_CS"/>
</dbReference>
<feature type="domain" description="Bacterial Ig-like" evidence="4">
    <location>
        <begin position="472"/>
        <end position="574"/>
    </location>
</feature>
<evidence type="ECO:0000259" key="3">
    <source>
        <dbReference type="Pfam" id="PF19077"/>
    </source>
</evidence>
<dbReference type="SUPFAM" id="SSF51120">
    <property type="entry name" value="beta-Roll"/>
    <property type="match status" value="1"/>
</dbReference>
<dbReference type="InterPro" id="IPR041498">
    <property type="entry name" value="Big_6"/>
</dbReference>
<feature type="domain" description="Bacterial Ig-like" evidence="3">
    <location>
        <begin position="77"/>
        <end position="170"/>
    </location>
</feature>
<dbReference type="InterPro" id="IPR001343">
    <property type="entry name" value="Hemolysn_Ca-bd"/>
</dbReference>
<organism evidence="5 6">
    <name type="scientific">Novosphingobium flavum</name>
    <dbReference type="NCBI Taxonomy" id="1778672"/>
    <lineage>
        <taxon>Bacteria</taxon>
        <taxon>Pseudomonadati</taxon>
        <taxon>Pseudomonadota</taxon>
        <taxon>Alphaproteobacteria</taxon>
        <taxon>Sphingomonadales</taxon>
        <taxon>Sphingomonadaceae</taxon>
        <taxon>Novosphingobium</taxon>
    </lineage>
</organism>
<feature type="domain" description="Bacterial Ig-like" evidence="3">
    <location>
        <begin position="279"/>
        <end position="372"/>
    </location>
</feature>
<keyword evidence="6" id="KW-1185">Reference proteome</keyword>
<dbReference type="InterPro" id="IPR011049">
    <property type="entry name" value="Serralysin-like_metalloprot_C"/>
</dbReference>
<dbReference type="InterPro" id="IPR044016">
    <property type="entry name" value="Big_13"/>
</dbReference>
<dbReference type="PROSITE" id="PS00330">
    <property type="entry name" value="HEMOLYSIN_CALCIUM"/>
    <property type="match status" value="2"/>
</dbReference>
<dbReference type="Gene3D" id="2.150.10.10">
    <property type="entry name" value="Serralysin-like metalloprotease, C-terminal"/>
    <property type="match status" value="1"/>
</dbReference>
<evidence type="ECO:0000313" key="5">
    <source>
        <dbReference type="EMBL" id="MBC2667016.1"/>
    </source>
</evidence>
<feature type="non-terminal residue" evidence="5">
    <location>
        <position position="1"/>
    </location>
</feature>
<feature type="region of interest" description="Disordered" evidence="1">
    <location>
        <begin position="1"/>
        <end position="28"/>
    </location>
</feature>
<feature type="domain" description="Bacterial Ig-like" evidence="3">
    <location>
        <begin position="1130"/>
        <end position="1223"/>
    </location>
</feature>
<dbReference type="Gene3D" id="2.60.40.10">
    <property type="entry name" value="Immunoglobulins"/>
    <property type="match status" value="7"/>
</dbReference>
<evidence type="ECO:0000259" key="4">
    <source>
        <dbReference type="Pfam" id="PF19078"/>
    </source>
</evidence>
<evidence type="ECO:0008006" key="7">
    <source>
        <dbReference type="Google" id="ProtNLM"/>
    </source>
</evidence>
<comment type="caution">
    <text evidence="5">The sequence shown here is derived from an EMBL/GenBank/DDBJ whole genome shotgun (WGS) entry which is preliminary data.</text>
</comment>